<dbReference type="Pfam" id="PF01755">
    <property type="entry name" value="Glyco_transf_25"/>
    <property type="match status" value="1"/>
</dbReference>
<dbReference type="HOGENOM" id="CLU_040950_0_0_1"/>
<proteinExistence type="predicted"/>
<accession>F4RT34</accession>
<dbReference type="EMBL" id="GL883118">
    <property type="protein sequence ID" value="EGG04501.1"/>
    <property type="molecule type" value="Genomic_DNA"/>
</dbReference>
<evidence type="ECO:0000259" key="1">
    <source>
        <dbReference type="Pfam" id="PF01755"/>
    </source>
</evidence>
<evidence type="ECO:0000313" key="2">
    <source>
        <dbReference type="EMBL" id="EGG04501.1"/>
    </source>
</evidence>
<gene>
    <name evidence="2" type="ORF">MELLADRAFT_88821</name>
</gene>
<dbReference type="KEGG" id="mlr:MELLADRAFT_88821"/>
<dbReference type="CDD" id="cd06532">
    <property type="entry name" value="Glyco_transf_25"/>
    <property type="match status" value="1"/>
</dbReference>
<dbReference type="eggNOG" id="ENOG502SHPA">
    <property type="taxonomic scope" value="Eukaryota"/>
</dbReference>
<keyword evidence="3" id="KW-1185">Reference proteome</keyword>
<feature type="domain" description="Glycosyl transferase family 25" evidence="1">
    <location>
        <begin position="248"/>
        <end position="309"/>
    </location>
</feature>
<reference evidence="3" key="1">
    <citation type="journal article" date="2011" name="Proc. Natl. Acad. Sci. U.S.A.">
        <title>Obligate biotrophy features unraveled by the genomic analysis of rust fungi.</title>
        <authorList>
            <person name="Duplessis S."/>
            <person name="Cuomo C.A."/>
            <person name="Lin Y.-C."/>
            <person name="Aerts A."/>
            <person name="Tisserant E."/>
            <person name="Veneault-Fourrey C."/>
            <person name="Joly D.L."/>
            <person name="Hacquard S."/>
            <person name="Amselem J."/>
            <person name="Cantarel B.L."/>
            <person name="Chiu R."/>
            <person name="Coutinho P.M."/>
            <person name="Feau N."/>
            <person name="Field M."/>
            <person name="Frey P."/>
            <person name="Gelhaye E."/>
            <person name="Goldberg J."/>
            <person name="Grabherr M.G."/>
            <person name="Kodira C.D."/>
            <person name="Kohler A."/>
            <person name="Kuees U."/>
            <person name="Lindquist E.A."/>
            <person name="Lucas S.M."/>
            <person name="Mago R."/>
            <person name="Mauceli E."/>
            <person name="Morin E."/>
            <person name="Murat C."/>
            <person name="Pangilinan J.L."/>
            <person name="Park R."/>
            <person name="Pearson M."/>
            <person name="Quesneville H."/>
            <person name="Rouhier N."/>
            <person name="Sakthikumar S."/>
            <person name="Salamov A.A."/>
            <person name="Schmutz J."/>
            <person name="Selles B."/>
            <person name="Shapiro H."/>
            <person name="Tanguay P."/>
            <person name="Tuskan G.A."/>
            <person name="Henrissat B."/>
            <person name="Van de Peer Y."/>
            <person name="Rouze P."/>
            <person name="Ellis J.G."/>
            <person name="Dodds P.N."/>
            <person name="Schein J.E."/>
            <person name="Zhong S."/>
            <person name="Hamelin R.C."/>
            <person name="Grigoriev I.V."/>
            <person name="Szabo L.J."/>
            <person name="Martin F."/>
        </authorList>
    </citation>
    <scope>NUCLEOTIDE SEQUENCE [LARGE SCALE GENOMIC DNA]</scope>
    <source>
        <strain evidence="3">98AG31 / pathotype 3-4-7</strain>
    </source>
</reference>
<dbReference type="Proteomes" id="UP000001072">
    <property type="component" value="Unassembled WGS sequence"/>
</dbReference>
<name>F4RT34_MELLP</name>
<evidence type="ECO:0000313" key="3">
    <source>
        <dbReference type="Proteomes" id="UP000001072"/>
    </source>
</evidence>
<dbReference type="GeneID" id="18935002"/>
<dbReference type="InterPro" id="IPR002654">
    <property type="entry name" value="Glyco_trans_25"/>
</dbReference>
<protein>
    <recommendedName>
        <fullName evidence="1">Glycosyl transferase family 25 domain-containing protein</fullName>
    </recommendedName>
</protein>
<dbReference type="InParanoid" id="F4RT34"/>
<dbReference type="STRING" id="747676.F4RT34"/>
<dbReference type="AlphaFoldDB" id="F4RT34"/>
<dbReference type="VEuPathDB" id="FungiDB:MELLADRAFT_88821"/>
<sequence length="428" mass="48486">MLWNSIPSAFKTKKRVVDPVKARSPTLGFDEIYVVHLERRVDRLSRMKALENLLGLSFTYFPATSADDQLIKNIRFHVQQERQLEGWPISSTSTTATQLPSPYELGFRRHSMMKTTSRTDHAFYLDQSSPMTGDLESLARYVKWKPDLIFLADAYALQSDPLAIPLGIVGSDLWTMNSSTRHRFGLGPEVIPSSDKVSVALPVISSSSISSILQHRSNEGIQPDYYRFNRRQQFREGGMAEERLRHWWNVLSDAAIACWHSHLSVIRKFVDSKQRMALILEDDVDLEVDIEARLEATLSEVPRDWDILLLGHCWSQESQFPPIFPGSALRPAFTPKCNHAYAISKRGARKLIRHLRSPAFAYSRPFDKAILHLILTERIKAFSFYPSIVVQTKDLISDIAGGNGSRWKDSLENSALSAAGISLTFPTP</sequence>
<organism evidence="3">
    <name type="scientific">Melampsora larici-populina (strain 98AG31 / pathotype 3-4-7)</name>
    <name type="common">Poplar leaf rust fungus</name>
    <dbReference type="NCBI Taxonomy" id="747676"/>
    <lineage>
        <taxon>Eukaryota</taxon>
        <taxon>Fungi</taxon>
        <taxon>Dikarya</taxon>
        <taxon>Basidiomycota</taxon>
        <taxon>Pucciniomycotina</taxon>
        <taxon>Pucciniomycetes</taxon>
        <taxon>Pucciniales</taxon>
        <taxon>Melampsoraceae</taxon>
        <taxon>Melampsora</taxon>
    </lineage>
</organism>
<dbReference type="OrthoDB" id="47375at2759"/>
<dbReference type="RefSeq" id="XP_007412292.1">
    <property type="nucleotide sequence ID" value="XM_007412230.1"/>
</dbReference>